<evidence type="ECO:0000256" key="1">
    <source>
        <dbReference type="RuleBase" id="RU365086"/>
    </source>
</evidence>
<accession>A0A9W9UWY8</accession>
<comment type="similarity">
    <text evidence="1">Belongs to the acetyltransferase family. GNA1 subfamily.</text>
</comment>
<dbReference type="EMBL" id="JAPZBS010000009">
    <property type="protein sequence ID" value="KAJ5359724.1"/>
    <property type="molecule type" value="Genomic_DNA"/>
</dbReference>
<evidence type="ECO:0000313" key="3">
    <source>
        <dbReference type="EMBL" id="KAJ5359724.1"/>
    </source>
</evidence>
<comment type="catalytic activity">
    <reaction evidence="1">
        <text>D-glucosamine 6-phosphate + acetyl-CoA = N-acetyl-D-glucosamine 6-phosphate + CoA + H(+)</text>
        <dbReference type="Rhea" id="RHEA:10292"/>
        <dbReference type="ChEBI" id="CHEBI:15378"/>
        <dbReference type="ChEBI" id="CHEBI:57287"/>
        <dbReference type="ChEBI" id="CHEBI:57288"/>
        <dbReference type="ChEBI" id="CHEBI:57513"/>
        <dbReference type="ChEBI" id="CHEBI:58725"/>
        <dbReference type="EC" id="2.3.1.4"/>
    </reaction>
</comment>
<comment type="pathway">
    <text evidence="1">Nucleotide-sugar biosynthesis; UDP-N-acetyl-alpha-D-glucosamine biosynthesis; N-acetyl-alpha-D-glucosamine 1-phosphate from alpha-D-glucosamine 6-phosphate (route I): step 1/2.</text>
</comment>
<sequence>MTTSPTFTTTIQPPPGPSTPLVLPTHPLAPQNPPIFNDAMHVRARVFIDEQHCSADSEIDSDDARSWQWVIYASPAANTPHQEGNSANPSSGQSTPVAVIRLVPPPQPLHALLTNPSDAGNEHLPAYDWSHEPCIKLTRVAVLPEYRGHGLGRRLVQTALEWAASHASEINDAAVRLAGQTKEGLNGVGGGSPSAWTGLVLVHAQVDVERMYRGLGFVTDEELGRWDEEGIEHVGMFRRVEVR</sequence>
<dbReference type="PANTHER" id="PTHR13355">
    <property type="entry name" value="GLUCOSAMINE 6-PHOSPHATE N-ACETYLTRANSFERASE"/>
    <property type="match status" value="1"/>
</dbReference>
<dbReference type="GO" id="GO:0006048">
    <property type="term" value="P:UDP-N-acetylglucosamine biosynthetic process"/>
    <property type="evidence" value="ECO:0007669"/>
    <property type="project" value="UniProtKB-UniRule"/>
</dbReference>
<dbReference type="RefSeq" id="XP_056551010.1">
    <property type="nucleotide sequence ID" value="XM_056705050.1"/>
</dbReference>
<dbReference type="InterPro" id="IPR039143">
    <property type="entry name" value="GNPNAT1-like"/>
</dbReference>
<evidence type="ECO:0000313" key="4">
    <source>
        <dbReference type="Proteomes" id="UP001147782"/>
    </source>
</evidence>
<comment type="caution">
    <text evidence="3">The sequence shown here is derived from an EMBL/GenBank/DDBJ whole genome shotgun (WGS) entry which is preliminary data.</text>
</comment>
<keyword evidence="1" id="KW-0012">Acyltransferase</keyword>
<dbReference type="InterPro" id="IPR000182">
    <property type="entry name" value="GNAT_dom"/>
</dbReference>
<dbReference type="GO" id="GO:0004343">
    <property type="term" value="F:glucosamine 6-phosphate N-acetyltransferase activity"/>
    <property type="evidence" value="ECO:0007669"/>
    <property type="project" value="UniProtKB-UniRule"/>
</dbReference>
<name>A0A9W9UWY8_9EURO</name>
<feature type="domain" description="N-acetyltransferase" evidence="2">
    <location>
        <begin position="133"/>
        <end position="241"/>
    </location>
</feature>
<organism evidence="3 4">
    <name type="scientific">Penicillium cataractarum</name>
    <dbReference type="NCBI Taxonomy" id="2100454"/>
    <lineage>
        <taxon>Eukaryota</taxon>
        <taxon>Fungi</taxon>
        <taxon>Dikarya</taxon>
        <taxon>Ascomycota</taxon>
        <taxon>Pezizomycotina</taxon>
        <taxon>Eurotiomycetes</taxon>
        <taxon>Eurotiomycetidae</taxon>
        <taxon>Eurotiales</taxon>
        <taxon>Aspergillaceae</taxon>
        <taxon>Penicillium</taxon>
    </lineage>
</organism>
<dbReference type="GeneID" id="81444229"/>
<reference evidence="3" key="1">
    <citation type="submission" date="2022-11" db="EMBL/GenBank/DDBJ databases">
        <authorList>
            <person name="Petersen C."/>
        </authorList>
    </citation>
    <scope>NUCLEOTIDE SEQUENCE</scope>
    <source>
        <strain evidence="3">IBT 29864</strain>
    </source>
</reference>
<protein>
    <recommendedName>
        <fullName evidence="1">Glucosamine 6-phosphate N-acetyltransferase</fullName>
        <ecNumber evidence="1">2.3.1.4</ecNumber>
    </recommendedName>
</protein>
<dbReference type="AlphaFoldDB" id="A0A9W9UWY8"/>
<reference evidence="3" key="2">
    <citation type="journal article" date="2023" name="IMA Fungus">
        <title>Comparative genomic study of the Penicillium genus elucidates a diverse pangenome and 15 lateral gene transfer events.</title>
        <authorList>
            <person name="Petersen C."/>
            <person name="Sorensen T."/>
            <person name="Nielsen M.R."/>
            <person name="Sondergaard T.E."/>
            <person name="Sorensen J.L."/>
            <person name="Fitzpatrick D.A."/>
            <person name="Frisvad J.C."/>
            <person name="Nielsen K.L."/>
        </authorList>
    </citation>
    <scope>NUCLEOTIDE SEQUENCE</scope>
    <source>
        <strain evidence="3">IBT 29864</strain>
    </source>
</reference>
<dbReference type="CDD" id="cd04301">
    <property type="entry name" value="NAT_SF"/>
    <property type="match status" value="1"/>
</dbReference>
<dbReference type="Pfam" id="PF00583">
    <property type="entry name" value="Acetyltransf_1"/>
    <property type="match status" value="1"/>
</dbReference>
<dbReference type="SUPFAM" id="SSF55729">
    <property type="entry name" value="Acyl-CoA N-acyltransferases (Nat)"/>
    <property type="match status" value="1"/>
</dbReference>
<dbReference type="OrthoDB" id="329272at2759"/>
<dbReference type="Proteomes" id="UP001147782">
    <property type="component" value="Unassembled WGS sequence"/>
</dbReference>
<gene>
    <name evidence="3" type="ORF">N7496_012137</name>
</gene>
<dbReference type="InterPro" id="IPR016181">
    <property type="entry name" value="Acyl_CoA_acyltransferase"/>
</dbReference>
<evidence type="ECO:0000259" key="2">
    <source>
        <dbReference type="PROSITE" id="PS51186"/>
    </source>
</evidence>
<keyword evidence="1" id="KW-0808">Transferase</keyword>
<dbReference type="EC" id="2.3.1.4" evidence="1"/>
<dbReference type="PROSITE" id="PS51186">
    <property type="entry name" value="GNAT"/>
    <property type="match status" value="1"/>
</dbReference>
<keyword evidence="4" id="KW-1185">Reference proteome</keyword>
<dbReference type="PANTHER" id="PTHR13355:SF11">
    <property type="entry name" value="GLUCOSAMINE 6-PHOSPHATE N-ACETYLTRANSFERASE"/>
    <property type="match status" value="1"/>
</dbReference>
<proteinExistence type="inferred from homology"/>
<dbReference type="Gene3D" id="3.40.630.30">
    <property type="match status" value="1"/>
</dbReference>